<gene>
    <name evidence="1" type="ORF">LX24_00427</name>
</gene>
<protein>
    <submittedName>
        <fullName evidence="1">Uncharacterized protein</fullName>
    </submittedName>
</protein>
<proteinExistence type="predicted"/>
<dbReference type="Proteomes" id="UP000323166">
    <property type="component" value="Unassembled WGS sequence"/>
</dbReference>
<comment type="caution">
    <text evidence="1">The sequence shown here is derived from an EMBL/GenBank/DDBJ whole genome shotgun (WGS) entry which is preliminary data.</text>
</comment>
<evidence type="ECO:0000313" key="1">
    <source>
        <dbReference type="EMBL" id="TYO97243.1"/>
    </source>
</evidence>
<accession>A0A5S4ZX26</accession>
<dbReference type="RefSeq" id="WP_166510498.1">
    <property type="nucleotide sequence ID" value="NZ_VNHM01000002.1"/>
</dbReference>
<dbReference type="EMBL" id="VNHM01000002">
    <property type="protein sequence ID" value="TYO97243.1"/>
    <property type="molecule type" value="Genomic_DNA"/>
</dbReference>
<reference evidence="1 2" key="1">
    <citation type="submission" date="2019-07" db="EMBL/GenBank/DDBJ databases">
        <title>Genomic Encyclopedia of Type Strains, Phase I: the one thousand microbial genomes (KMG-I) project.</title>
        <authorList>
            <person name="Kyrpides N."/>
        </authorList>
    </citation>
    <scope>NUCLEOTIDE SEQUENCE [LARGE SCALE GENOMIC DNA]</scope>
    <source>
        <strain evidence="1 2">DSM 6562</strain>
    </source>
</reference>
<evidence type="ECO:0000313" key="2">
    <source>
        <dbReference type="Proteomes" id="UP000323166"/>
    </source>
</evidence>
<organism evidence="1 2">
    <name type="scientific">Desulfallas thermosapovorans DSM 6562</name>
    <dbReference type="NCBI Taxonomy" id="1121431"/>
    <lineage>
        <taxon>Bacteria</taxon>
        <taxon>Bacillati</taxon>
        <taxon>Bacillota</taxon>
        <taxon>Clostridia</taxon>
        <taxon>Eubacteriales</taxon>
        <taxon>Desulfallaceae</taxon>
        <taxon>Desulfallas</taxon>
    </lineage>
</organism>
<sequence>MSCYLRHMGVIMEKAGVTPSNKEERRRVDRAVREIMQLPGAKCPEVWKAVKERLQHPEGEAELVARLKQKIGPSGVA</sequence>
<name>A0A5S4ZX26_9FIRM</name>
<keyword evidence="2" id="KW-1185">Reference proteome</keyword>
<dbReference type="AlphaFoldDB" id="A0A5S4ZX26"/>